<evidence type="ECO:0000313" key="2">
    <source>
        <dbReference type="Proteomes" id="UP000022311"/>
    </source>
</evidence>
<dbReference type="AlphaFoldDB" id="A0AAV3M1F0"/>
<protein>
    <submittedName>
        <fullName evidence="1">GDSL-like protein</fullName>
    </submittedName>
</protein>
<dbReference type="InterPro" id="IPR036514">
    <property type="entry name" value="SGNH_hydro_sf"/>
</dbReference>
<dbReference type="Proteomes" id="UP000022311">
    <property type="component" value="Unassembled WGS sequence"/>
</dbReference>
<dbReference type="InterPro" id="IPR050592">
    <property type="entry name" value="GDSL_lipolytic_enzyme"/>
</dbReference>
<dbReference type="PANTHER" id="PTHR45642">
    <property type="entry name" value="GDSL ESTERASE/LIPASE EXL3"/>
    <property type="match status" value="1"/>
</dbReference>
<dbReference type="Gene3D" id="3.40.50.1110">
    <property type="entry name" value="SGNH hydrolase"/>
    <property type="match status" value="1"/>
</dbReference>
<sequence>MAEINASQYFISPRNGVNPKSYIGVEYGLYKYHIDKDQINNHINNIHNTHLKLDGIHGLTVFGDSLSDTGNMYEKTHKIFPSTNQHYKGRFTNGFTWVDSLARPNGLFSRCVNKAMGGAVIGSYKLKDGFKSSVMSCLKKQISETEINSDDLVIVFAGANDYMTLHKYDTGKVETDQLTNLKTLIRKGAKNIVVVGTPDMSSTPAAARRSHQRQTELAVLTDTHNARTKLMIEKLNSRNKNSDIRIHYFDIGEKMKVIINEANQISDYNTKESFYKKWYIKLFKNKKMVINHKYIFNDKVHPSQEVQFILAYEMEKFIKSTFA</sequence>
<dbReference type="PANTHER" id="PTHR45642:SF141">
    <property type="entry name" value="SECRETED EFFECTOR PROTEIN SSEJ"/>
    <property type="match status" value="1"/>
</dbReference>
<organism evidence="1 2">
    <name type="scientific">Providencia alcalifaciens 205/92</name>
    <dbReference type="NCBI Taxonomy" id="1256988"/>
    <lineage>
        <taxon>Bacteria</taxon>
        <taxon>Pseudomonadati</taxon>
        <taxon>Pseudomonadota</taxon>
        <taxon>Gammaproteobacteria</taxon>
        <taxon>Enterobacterales</taxon>
        <taxon>Morganellaceae</taxon>
        <taxon>Providencia</taxon>
    </lineage>
</organism>
<dbReference type="SUPFAM" id="SSF52266">
    <property type="entry name" value="SGNH hydrolase"/>
    <property type="match status" value="1"/>
</dbReference>
<comment type="caution">
    <text evidence="1">The sequence shown here is derived from an EMBL/GenBank/DDBJ whole genome shotgun (WGS) entry which is preliminary data.</text>
</comment>
<dbReference type="GO" id="GO:0016788">
    <property type="term" value="F:hydrolase activity, acting on ester bonds"/>
    <property type="evidence" value="ECO:0007669"/>
    <property type="project" value="InterPro"/>
</dbReference>
<proteinExistence type="predicted"/>
<dbReference type="RefSeq" id="WP_036963713.1">
    <property type="nucleotide sequence ID" value="NZ_JALD01000072.1"/>
</dbReference>
<name>A0AAV3M1F0_9GAMM</name>
<gene>
    <name evidence="1" type="ORF">HMPREF1563_4056</name>
</gene>
<reference evidence="1 2" key="1">
    <citation type="submission" date="2014-01" db="EMBL/GenBank/DDBJ databases">
        <authorList>
            <person name="Durkin A.S."/>
            <person name="McCorrison J."/>
            <person name="Torralba M."/>
            <person name="Gillis M."/>
            <person name="Haft D.H."/>
            <person name="Methe B."/>
            <person name="Sutton G."/>
            <person name="Nelson K.E."/>
        </authorList>
    </citation>
    <scope>NUCLEOTIDE SEQUENCE [LARGE SCALE GENOMIC DNA]</scope>
    <source>
        <strain evidence="1 2">205/92</strain>
    </source>
</reference>
<accession>A0AAV3M1F0</accession>
<evidence type="ECO:0000313" key="1">
    <source>
        <dbReference type="EMBL" id="EUD09531.1"/>
    </source>
</evidence>
<dbReference type="EMBL" id="JALD01000072">
    <property type="protein sequence ID" value="EUD09531.1"/>
    <property type="molecule type" value="Genomic_DNA"/>
</dbReference>
<dbReference type="CDD" id="cd01846">
    <property type="entry name" value="fatty_acyltransferase_like"/>
    <property type="match status" value="1"/>
</dbReference>
<dbReference type="Pfam" id="PF00657">
    <property type="entry name" value="Lipase_GDSL"/>
    <property type="match status" value="1"/>
</dbReference>
<dbReference type="InterPro" id="IPR001087">
    <property type="entry name" value="GDSL"/>
</dbReference>